<name>A0ABY6LYL3_9ARAC</name>
<evidence type="ECO:0000313" key="2">
    <source>
        <dbReference type="Proteomes" id="UP001235939"/>
    </source>
</evidence>
<proteinExistence type="predicted"/>
<organism evidence="1 2">
    <name type="scientific">Cordylochernes scorpioides</name>
    <dbReference type="NCBI Taxonomy" id="51811"/>
    <lineage>
        <taxon>Eukaryota</taxon>
        <taxon>Metazoa</taxon>
        <taxon>Ecdysozoa</taxon>
        <taxon>Arthropoda</taxon>
        <taxon>Chelicerata</taxon>
        <taxon>Arachnida</taxon>
        <taxon>Pseudoscorpiones</taxon>
        <taxon>Cheliferoidea</taxon>
        <taxon>Chernetidae</taxon>
        <taxon>Cordylochernes</taxon>
    </lineage>
</organism>
<reference evidence="1 2" key="1">
    <citation type="submission" date="2022-03" db="EMBL/GenBank/DDBJ databases">
        <title>A chromosomal length assembly of Cordylochernes scorpioides.</title>
        <authorList>
            <person name="Zeh D."/>
            <person name="Zeh J."/>
        </authorList>
    </citation>
    <scope>NUCLEOTIDE SEQUENCE [LARGE SCALE GENOMIC DNA]</scope>
    <source>
        <strain evidence="1">IN4F17</strain>
        <tissue evidence="1">Whole Body</tissue>
    </source>
</reference>
<evidence type="ECO:0000313" key="1">
    <source>
        <dbReference type="EMBL" id="UYV84890.1"/>
    </source>
</evidence>
<dbReference type="Proteomes" id="UP001235939">
    <property type="component" value="Chromosome X"/>
</dbReference>
<accession>A0ABY6LYL3</accession>
<gene>
    <name evidence="1" type="ORF">LAZ67_X003877</name>
</gene>
<dbReference type="EMBL" id="CP092886">
    <property type="protein sequence ID" value="UYV84890.1"/>
    <property type="molecule type" value="Genomic_DNA"/>
</dbReference>
<sequence>MISYPLTAANYPKVIVTLTDRLSNTVTLSSVYIRQRSSVSGYNEDDLGLLKSVGNELDLLLKLLRMEVKGAGHLAYVKIKAPNPLSSVRMYCITQIKLPIFKVSIQVYGITATKGKDIRELNYIEIESLFLPEVQRIEKTKIYTHSKEQVGWTILRRLDEENTTDPTQVFPISIHCNESNNGILSSFWEIEEVQSRNEVSKEEFWKTLYQKKWNPHQDYFMPYVQHPAMPPIATKREMSFVEKFHDPLGCGIIRVGGRLEWAPTLLFEQKHLVIARHRIRLTQLIVELLKILRLITGLTGKSSLPCASHNSWSWRFPGVVAGRKLPGAEHPGAQPMLGAQGSPAGLVATEIFCHFEDAGTSGVTGTHSTSSRMLEVAS</sequence>
<keyword evidence="2" id="KW-1185">Reference proteome</keyword>
<protein>
    <submittedName>
        <fullName evidence="1">Uncharacterized protein</fullName>
    </submittedName>
</protein>